<dbReference type="Pfam" id="PF16124">
    <property type="entry name" value="RecQ_Zn_bind"/>
    <property type="match status" value="1"/>
</dbReference>
<dbReference type="Gene3D" id="3.40.50.300">
    <property type="entry name" value="P-loop containing nucleotide triphosphate hydrolases"/>
    <property type="match status" value="2"/>
</dbReference>
<dbReference type="PANTHER" id="PTHR13710">
    <property type="entry name" value="DNA HELICASE RECQ FAMILY MEMBER"/>
    <property type="match status" value="1"/>
</dbReference>
<dbReference type="PROSITE" id="PS51194">
    <property type="entry name" value="HELICASE_CTER"/>
    <property type="match status" value="1"/>
</dbReference>
<keyword evidence="5 15" id="KW-0347">Helicase</keyword>
<dbReference type="SUPFAM" id="SSF52540">
    <property type="entry name" value="P-loop containing nucleoside triphosphate hydrolases"/>
    <property type="match status" value="1"/>
</dbReference>
<dbReference type="InterPro" id="IPR001650">
    <property type="entry name" value="Helicase_C-like"/>
</dbReference>
<dbReference type="CDD" id="cd17920">
    <property type="entry name" value="DEXHc_RecQ"/>
    <property type="match status" value="1"/>
</dbReference>
<dbReference type="Pfam" id="PF00271">
    <property type="entry name" value="Helicase_C"/>
    <property type="match status" value="1"/>
</dbReference>
<evidence type="ECO:0000313" key="15">
    <source>
        <dbReference type="EMBL" id="MBY5957487.1"/>
    </source>
</evidence>
<dbReference type="InterPro" id="IPR014001">
    <property type="entry name" value="Helicase_ATP-bd"/>
</dbReference>
<dbReference type="InterPro" id="IPR036388">
    <property type="entry name" value="WH-like_DNA-bd_sf"/>
</dbReference>
<organism evidence="15 16">
    <name type="scientific">Membranihabitans marinus</name>
    <dbReference type="NCBI Taxonomy" id="1227546"/>
    <lineage>
        <taxon>Bacteria</taxon>
        <taxon>Pseudomonadati</taxon>
        <taxon>Bacteroidota</taxon>
        <taxon>Saprospiria</taxon>
        <taxon>Saprospirales</taxon>
        <taxon>Saprospiraceae</taxon>
        <taxon>Membranihabitans</taxon>
    </lineage>
</organism>
<dbReference type="SMART" id="SM00490">
    <property type="entry name" value="HELICc"/>
    <property type="match status" value="1"/>
</dbReference>
<reference evidence="15" key="1">
    <citation type="submission" date="2021-06" db="EMBL/GenBank/DDBJ databases">
        <title>44 bacteria genomes isolated from Dapeng, Shenzhen.</title>
        <authorList>
            <person name="Zheng W."/>
            <person name="Yu S."/>
            <person name="Huang Y."/>
        </authorList>
    </citation>
    <scope>NUCLEOTIDE SEQUENCE</scope>
    <source>
        <strain evidence="15">DP5N28-2</strain>
    </source>
</reference>
<evidence type="ECO:0000256" key="1">
    <source>
        <dbReference type="ARBA" id="ARBA00005446"/>
    </source>
</evidence>
<evidence type="ECO:0000256" key="3">
    <source>
        <dbReference type="ARBA" id="ARBA00022741"/>
    </source>
</evidence>
<dbReference type="Pfam" id="PF00270">
    <property type="entry name" value="DEAD"/>
    <property type="match status" value="1"/>
</dbReference>
<comment type="similarity">
    <text evidence="1">Belongs to the helicase family. RecQ subfamily.</text>
</comment>
<comment type="catalytic activity">
    <reaction evidence="9">
        <text>Couples ATP hydrolysis with the unwinding of duplex DNA by translocating in the 3'-5' direction.</text>
        <dbReference type="EC" id="5.6.2.4"/>
    </reaction>
</comment>
<dbReference type="GO" id="GO:0005694">
    <property type="term" value="C:chromosome"/>
    <property type="evidence" value="ECO:0007669"/>
    <property type="project" value="TreeGrafter"/>
</dbReference>
<dbReference type="GO" id="GO:0005524">
    <property type="term" value="F:ATP binding"/>
    <property type="evidence" value="ECO:0007669"/>
    <property type="project" value="UniProtKB-KW"/>
</dbReference>
<name>A0A953HKS8_9BACT</name>
<dbReference type="EC" id="5.6.2.4" evidence="10"/>
<dbReference type="EMBL" id="JAHVHU010000005">
    <property type="protein sequence ID" value="MBY5957487.1"/>
    <property type="molecule type" value="Genomic_DNA"/>
</dbReference>
<protein>
    <recommendedName>
        <fullName evidence="11">ATP-dependent DNA helicase RecQ</fullName>
        <ecNumber evidence="10">5.6.2.4</ecNumber>
    </recommendedName>
    <alternativeName>
        <fullName evidence="12">DNA 3'-5' helicase RecQ</fullName>
    </alternativeName>
</protein>
<evidence type="ECO:0000256" key="5">
    <source>
        <dbReference type="ARBA" id="ARBA00022806"/>
    </source>
</evidence>
<feature type="domain" description="Helicase ATP-binding" evidence="13">
    <location>
        <begin position="25"/>
        <end position="194"/>
    </location>
</feature>
<dbReference type="InterPro" id="IPR027417">
    <property type="entry name" value="P-loop_NTPase"/>
</dbReference>
<accession>A0A953HKS8</accession>
<evidence type="ECO:0000256" key="9">
    <source>
        <dbReference type="ARBA" id="ARBA00034617"/>
    </source>
</evidence>
<dbReference type="PROSITE" id="PS51192">
    <property type="entry name" value="HELICASE_ATP_BIND_1"/>
    <property type="match status" value="1"/>
</dbReference>
<dbReference type="InterPro" id="IPR004589">
    <property type="entry name" value="DNA_helicase_ATP-dep_RecQ"/>
</dbReference>
<dbReference type="InterPro" id="IPR011545">
    <property type="entry name" value="DEAD/DEAH_box_helicase_dom"/>
</dbReference>
<dbReference type="Gene3D" id="1.10.10.10">
    <property type="entry name" value="Winged helix-like DNA-binding domain superfamily/Winged helix DNA-binding domain"/>
    <property type="match status" value="1"/>
</dbReference>
<dbReference type="GO" id="GO:0005737">
    <property type="term" value="C:cytoplasm"/>
    <property type="evidence" value="ECO:0007669"/>
    <property type="project" value="TreeGrafter"/>
</dbReference>
<comment type="caution">
    <text evidence="15">The sequence shown here is derived from an EMBL/GenBank/DDBJ whole genome shotgun (WGS) entry which is preliminary data.</text>
</comment>
<feature type="domain" description="Helicase C-terminal" evidence="14">
    <location>
        <begin position="218"/>
        <end position="361"/>
    </location>
</feature>
<dbReference type="GO" id="GO:0009378">
    <property type="term" value="F:four-way junction helicase activity"/>
    <property type="evidence" value="ECO:0007669"/>
    <property type="project" value="TreeGrafter"/>
</dbReference>
<dbReference type="NCBIfam" id="TIGR00614">
    <property type="entry name" value="recQ_fam"/>
    <property type="match status" value="1"/>
</dbReference>
<gene>
    <name evidence="15" type="ORF">KUV50_05020</name>
</gene>
<dbReference type="GO" id="GO:0003677">
    <property type="term" value="F:DNA binding"/>
    <property type="evidence" value="ECO:0007669"/>
    <property type="project" value="UniProtKB-KW"/>
</dbReference>
<dbReference type="GO" id="GO:0006310">
    <property type="term" value="P:DNA recombination"/>
    <property type="evidence" value="ECO:0007669"/>
    <property type="project" value="InterPro"/>
</dbReference>
<dbReference type="GO" id="GO:0043138">
    <property type="term" value="F:3'-5' DNA helicase activity"/>
    <property type="evidence" value="ECO:0007669"/>
    <property type="project" value="UniProtKB-EC"/>
</dbReference>
<dbReference type="PANTHER" id="PTHR13710:SF105">
    <property type="entry name" value="ATP-DEPENDENT DNA HELICASE Q1"/>
    <property type="match status" value="1"/>
</dbReference>
<dbReference type="AlphaFoldDB" id="A0A953HKS8"/>
<evidence type="ECO:0000256" key="8">
    <source>
        <dbReference type="ARBA" id="ARBA00023235"/>
    </source>
</evidence>
<evidence type="ECO:0000313" key="16">
    <source>
        <dbReference type="Proteomes" id="UP000753961"/>
    </source>
</evidence>
<keyword evidence="6" id="KW-0067">ATP-binding</keyword>
<evidence type="ECO:0000256" key="12">
    <source>
        <dbReference type="ARBA" id="ARBA00044550"/>
    </source>
</evidence>
<keyword evidence="3" id="KW-0547">Nucleotide-binding</keyword>
<dbReference type="GO" id="GO:0006281">
    <property type="term" value="P:DNA repair"/>
    <property type="evidence" value="ECO:0007669"/>
    <property type="project" value="TreeGrafter"/>
</dbReference>
<keyword evidence="4" id="KW-0378">Hydrolase</keyword>
<evidence type="ECO:0000256" key="11">
    <source>
        <dbReference type="ARBA" id="ARBA00044535"/>
    </source>
</evidence>
<proteinExistence type="inferred from homology"/>
<dbReference type="Proteomes" id="UP000753961">
    <property type="component" value="Unassembled WGS sequence"/>
</dbReference>
<dbReference type="GO" id="GO:0016787">
    <property type="term" value="F:hydrolase activity"/>
    <property type="evidence" value="ECO:0007669"/>
    <property type="project" value="UniProtKB-KW"/>
</dbReference>
<keyword evidence="16" id="KW-1185">Reference proteome</keyword>
<evidence type="ECO:0000256" key="2">
    <source>
        <dbReference type="ARBA" id="ARBA00022723"/>
    </source>
</evidence>
<dbReference type="GO" id="GO:0046872">
    <property type="term" value="F:metal ion binding"/>
    <property type="evidence" value="ECO:0007669"/>
    <property type="project" value="UniProtKB-KW"/>
</dbReference>
<evidence type="ECO:0000256" key="7">
    <source>
        <dbReference type="ARBA" id="ARBA00023125"/>
    </source>
</evidence>
<dbReference type="RefSeq" id="WP_222579008.1">
    <property type="nucleotide sequence ID" value="NZ_JAHVHU010000005.1"/>
</dbReference>
<dbReference type="InterPro" id="IPR032284">
    <property type="entry name" value="RecQ_Zn-bd"/>
</dbReference>
<evidence type="ECO:0000256" key="6">
    <source>
        <dbReference type="ARBA" id="ARBA00022840"/>
    </source>
</evidence>
<keyword evidence="2" id="KW-0479">Metal-binding</keyword>
<dbReference type="SMART" id="SM00487">
    <property type="entry name" value="DEXDc"/>
    <property type="match status" value="1"/>
</dbReference>
<dbReference type="FunFam" id="3.40.50.300:FF:001389">
    <property type="entry name" value="ATP-dependent DNA helicase RecQ"/>
    <property type="match status" value="1"/>
</dbReference>
<keyword evidence="8" id="KW-0413">Isomerase</keyword>
<keyword evidence="7" id="KW-0238">DNA-binding</keyword>
<evidence type="ECO:0000256" key="4">
    <source>
        <dbReference type="ARBA" id="ARBA00022801"/>
    </source>
</evidence>
<sequence length="629" mass="72690">MTDIHQLLKEYWGFNTFREHQLEAIESITTGRDTVAILPTGGGKSLLYQLPALHMGGVTLVVSPLIALMDDQVRQLRNRGIAAYAWHSGKSTHDQQVILQNVMHGDSAVLLYVSPERLETETFLSFCAEINIRLLAVDEAHCISQWGHDFRPAYRNIKSFRESHPSVPAIALTATATPRVEEDIIDQLHLTHPAIFRQSIYKPNLNLYVYEETDKYKFIIQHVRSLSGSGIIYIRHRKGTEEIARMLSNYGLNGMYYHAGVSPEERAMIQENWLSGEYRFVVATNAFGMGIDKPDVRWIIHMAPVSTVEEYYQETGRAGRDGDPSKVYLLWNEEDFEGMKSILDVAYPEKKVLEVLLRRFVHHFHIPRGTTFVEQRFNMTELTEVAGASAFQIHSAFSLLNKMNILEYQEPVLQEARVTLMMKPDQMVEIRNQHPRLYEVVDYWARTVDNAFWTVISVDMDEMAEVLMASREDLVQRLEALHRYGIVDYQPEAEYGVIRFPEGRGQLENIPYDMALVRELKQRQLTGLDQMHAFVAEKKCRFRFLQRYFGEDTEAWCTHCDLYFQDEALQGENTSALASELMTKIPDEGLNLSDYVVGQTNEFQAKEVVRNLYRRQKIRYSSGKIYRTQ</sequence>
<evidence type="ECO:0000259" key="13">
    <source>
        <dbReference type="PROSITE" id="PS51192"/>
    </source>
</evidence>
<evidence type="ECO:0000256" key="10">
    <source>
        <dbReference type="ARBA" id="ARBA00034808"/>
    </source>
</evidence>
<evidence type="ECO:0000259" key="14">
    <source>
        <dbReference type="PROSITE" id="PS51194"/>
    </source>
</evidence>